<dbReference type="InterPro" id="IPR016274">
    <property type="entry name" value="Histidine_acid_Pase_euk"/>
</dbReference>
<keyword evidence="17" id="KW-0812">Transmembrane</keyword>
<keyword evidence="9 17" id="KW-0472">Membrane</keyword>
<evidence type="ECO:0000256" key="1">
    <source>
        <dbReference type="ARBA" id="ARBA00004236"/>
    </source>
</evidence>
<evidence type="ECO:0000256" key="11">
    <source>
        <dbReference type="ARBA" id="ARBA00031642"/>
    </source>
</evidence>
<evidence type="ECO:0000256" key="7">
    <source>
        <dbReference type="ARBA" id="ARBA00022729"/>
    </source>
</evidence>
<keyword evidence="7" id="KW-0732">Signal</keyword>
<accession>A0A1B6DSF1</accession>
<dbReference type="FunFam" id="3.40.50.1240:FF:000014">
    <property type="entry name" value="Multiple inositol polyphosphate phosphatase 1"/>
    <property type="match status" value="1"/>
</dbReference>
<dbReference type="EC" id="3.1.3.80" evidence="3"/>
<keyword evidence="10" id="KW-0325">Glycoprotein</keyword>
<evidence type="ECO:0000313" key="18">
    <source>
        <dbReference type="EMBL" id="JAS28583.1"/>
    </source>
</evidence>
<keyword evidence="17" id="KW-1133">Transmembrane helix</keyword>
<protein>
    <recommendedName>
        <fullName evidence="5">Multiple inositol polyphosphate phosphatase 1</fullName>
        <ecNumber evidence="4">3.1.3.62</ecNumber>
        <ecNumber evidence="3">3.1.3.80</ecNumber>
    </recommendedName>
    <alternativeName>
        <fullName evidence="11">2,3-bisphosphoglycerate 3-phosphatase</fullName>
    </alternativeName>
</protein>
<dbReference type="AlphaFoldDB" id="A0A1B6DSF1"/>
<evidence type="ECO:0000256" key="2">
    <source>
        <dbReference type="ARBA" id="ARBA00008422"/>
    </source>
</evidence>
<dbReference type="InterPro" id="IPR029033">
    <property type="entry name" value="His_PPase_superfam"/>
</dbReference>
<dbReference type="SUPFAM" id="SSF53254">
    <property type="entry name" value="Phosphoglycerate mutase-like"/>
    <property type="match status" value="1"/>
</dbReference>
<dbReference type="CDD" id="cd07061">
    <property type="entry name" value="HP_HAP_like"/>
    <property type="match status" value="1"/>
</dbReference>
<dbReference type="GO" id="GO:0003993">
    <property type="term" value="F:acid phosphatase activity"/>
    <property type="evidence" value="ECO:0007669"/>
    <property type="project" value="TreeGrafter"/>
</dbReference>
<evidence type="ECO:0000256" key="13">
    <source>
        <dbReference type="ARBA" id="ARBA00043671"/>
    </source>
</evidence>
<name>A0A1B6DSF1_9HEMI</name>
<dbReference type="PIRSF" id="PIRSF000894">
    <property type="entry name" value="Acid_phosphatase"/>
    <property type="match status" value="1"/>
</dbReference>
<dbReference type="GO" id="GO:0052745">
    <property type="term" value="F:inositol phosphate phosphatase activity"/>
    <property type="evidence" value="ECO:0007669"/>
    <property type="project" value="TreeGrafter"/>
</dbReference>
<dbReference type="GO" id="GO:0034417">
    <property type="term" value="F:bisphosphoglycerate 3-phosphatase activity"/>
    <property type="evidence" value="ECO:0007669"/>
    <property type="project" value="UniProtKB-EC"/>
</dbReference>
<evidence type="ECO:0000256" key="14">
    <source>
        <dbReference type="ARBA" id="ARBA00043691"/>
    </source>
</evidence>
<keyword evidence="6" id="KW-1003">Cell membrane</keyword>
<evidence type="ECO:0000256" key="17">
    <source>
        <dbReference type="SAM" id="Phobius"/>
    </source>
</evidence>
<dbReference type="EMBL" id="GEDC01008715">
    <property type="protein sequence ID" value="JAS28583.1"/>
    <property type="molecule type" value="Transcribed_RNA"/>
</dbReference>
<comment type="similarity">
    <text evidence="2">Belongs to the histidine acid phosphatase family. MINPP1 subfamily.</text>
</comment>
<organism evidence="18">
    <name type="scientific">Clastoptera arizonana</name>
    <name type="common">Arizona spittle bug</name>
    <dbReference type="NCBI Taxonomy" id="38151"/>
    <lineage>
        <taxon>Eukaryota</taxon>
        <taxon>Metazoa</taxon>
        <taxon>Ecdysozoa</taxon>
        <taxon>Arthropoda</taxon>
        <taxon>Hexapoda</taxon>
        <taxon>Insecta</taxon>
        <taxon>Pterygota</taxon>
        <taxon>Neoptera</taxon>
        <taxon>Paraneoptera</taxon>
        <taxon>Hemiptera</taxon>
        <taxon>Auchenorrhyncha</taxon>
        <taxon>Cercopoidea</taxon>
        <taxon>Clastopteridae</taxon>
        <taxon>Clastoptera</taxon>
    </lineage>
</organism>
<dbReference type="EC" id="3.1.3.62" evidence="4"/>
<feature type="disulfide bond" evidence="16">
    <location>
        <begin position="286"/>
        <end position="301"/>
    </location>
</feature>
<evidence type="ECO:0000256" key="5">
    <source>
        <dbReference type="ARBA" id="ARBA00018097"/>
    </source>
</evidence>
<evidence type="ECO:0000256" key="4">
    <source>
        <dbReference type="ARBA" id="ARBA00013040"/>
    </source>
</evidence>
<evidence type="ECO:0000256" key="8">
    <source>
        <dbReference type="ARBA" id="ARBA00022801"/>
    </source>
</evidence>
<comment type="catalytic activity">
    <reaction evidence="13">
        <text>1D-myo-inositol 1,2,4,5,6-pentakisphosphate + H2O = 1D-myo-inositol 1,2,5,6-tetrakisphosphate + phosphate</text>
        <dbReference type="Rhea" id="RHEA:77115"/>
        <dbReference type="ChEBI" id="CHEBI:15377"/>
        <dbReference type="ChEBI" id="CHEBI:43474"/>
        <dbReference type="ChEBI" id="CHEBI:57798"/>
        <dbReference type="ChEBI" id="CHEBI:195535"/>
        <dbReference type="EC" id="3.1.3.62"/>
    </reaction>
    <physiologicalReaction direction="left-to-right" evidence="13">
        <dbReference type="Rhea" id="RHEA:77116"/>
    </physiologicalReaction>
</comment>
<dbReference type="Gene3D" id="3.40.50.1240">
    <property type="entry name" value="Phosphoglycerate mutase-like"/>
    <property type="match status" value="1"/>
</dbReference>
<evidence type="ECO:0000256" key="10">
    <source>
        <dbReference type="ARBA" id="ARBA00023180"/>
    </source>
</evidence>
<dbReference type="GO" id="GO:0005886">
    <property type="term" value="C:plasma membrane"/>
    <property type="evidence" value="ECO:0007669"/>
    <property type="project" value="UniProtKB-SubCell"/>
</dbReference>
<evidence type="ECO:0000256" key="3">
    <source>
        <dbReference type="ARBA" id="ARBA00012976"/>
    </source>
</evidence>
<reference evidence="18" key="1">
    <citation type="submission" date="2015-12" db="EMBL/GenBank/DDBJ databases">
        <title>De novo transcriptome assembly of four potential Pierce s Disease insect vectors from Arizona vineyards.</title>
        <authorList>
            <person name="Tassone E.E."/>
        </authorList>
    </citation>
    <scope>NUCLEOTIDE SEQUENCE</scope>
</reference>
<evidence type="ECO:0000256" key="12">
    <source>
        <dbReference type="ARBA" id="ARBA00043668"/>
    </source>
</evidence>
<comment type="catalytic activity">
    <reaction evidence="14">
        <text>1D-myo-inositol hexakisphosphate + H2O = 1D-myo-inositol 1,2,4,5,6-pentakisphosphate + phosphate</text>
        <dbReference type="Rhea" id="RHEA:16989"/>
        <dbReference type="ChEBI" id="CHEBI:15377"/>
        <dbReference type="ChEBI" id="CHEBI:43474"/>
        <dbReference type="ChEBI" id="CHEBI:57798"/>
        <dbReference type="ChEBI" id="CHEBI:58130"/>
        <dbReference type="EC" id="3.1.3.62"/>
    </reaction>
    <physiologicalReaction direction="left-to-right" evidence="14">
        <dbReference type="Rhea" id="RHEA:16990"/>
    </physiologicalReaction>
</comment>
<evidence type="ECO:0000256" key="16">
    <source>
        <dbReference type="PIRSR" id="PIRSR000894-2"/>
    </source>
</evidence>
<evidence type="ECO:0000256" key="15">
    <source>
        <dbReference type="ARBA" id="ARBA00043832"/>
    </source>
</evidence>
<feature type="non-terminal residue" evidence="18">
    <location>
        <position position="1"/>
    </location>
</feature>
<proteinExistence type="inferred from homology"/>
<dbReference type="PANTHER" id="PTHR20963:SF8">
    <property type="entry name" value="MULTIPLE INOSITOL POLYPHOSPHATE PHOSPHATASE 1"/>
    <property type="match status" value="1"/>
</dbReference>
<comment type="catalytic activity">
    <reaction evidence="15">
        <text>(2R)-2,3-bisphosphoglycerate + H2O = (2R)-2-phosphoglycerate + phosphate</text>
        <dbReference type="Rhea" id="RHEA:27381"/>
        <dbReference type="ChEBI" id="CHEBI:15377"/>
        <dbReference type="ChEBI" id="CHEBI:43474"/>
        <dbReference type="ChEBI" id="CHEBI:58248"/>
        <dbReference type="ChEBI" id="CHEBI:58289"/>
        <dbReference type="EC" id="3.1.3.80"/>
    </reaction>
    <physiologicalReaction direction="left-to-right" evidence="15">
        <dbReference type="Rhea" id="RHEA:27382"/>
    </physiologicalReaction>
</comment>
<dbReference type="Pfam" id="PF00328">
    <property type="entry name" value="His_Phos_2"/>
    <property type="match status" value="1"/>
</dbReference>
<dbReference type="PANTHER" id="PTHR20963">
    <property type="entry name" value="MULTIPLE INOSITOL POLYPHOSPHATE PHOSPHATASE-RELATED"/>
    <property type="match status" value="1"/>
</dbReference>
<sequence length="495" mass="56779">KFYLIVHILRLKVWYKNYSYFSKLEDMSAFVLGLLVVCSAAWIIEGRDVSYCFAEDLEPYLAYATKTSYEYINSQSSSIRDVVGCKPVQIWGLFRHGTRYPGSEEIERYKGLETIRDQIMMNHYDRKDGHLCDKDLENLKTWRFTLTSSDADLLAPQGYSDFLFLAKRMKTQFPDILGTSYSADKFVFRHSETERTAKSASSFAEGLFGKDAGVVIPNGSGEEEMSLIRTYSNCSTWESRSIELLKESMKFEETEIMKILRYNVSNRLGFKYNLTASMIGSFYDVCRFDKAWNFTATSPWCAAFTIDELKVLEYFEDLRYYYKSGYGNDQNLILACPLLKDLYEKFSKTASNYSDTTNPKGTFYFSHASMVNMFSARLGLYKDSTPLTYSNYESMSKRNYRTTDIMPFASNIAAVFYKCTNGEENQVMFYHNEKPVLYDGCNVGLCSWKTIKDKFSAAVDPSTCNLKFCNPGNGGVVLQPVVALILAIILFLFKL</sequence>
<evidence type="ECO:0000256" key="9">
    <source>
        <dbReference type="ARBA" id="ARBA00023136"/>
    </source>
</evidence>
<feature type="transmembrane region" description="Helical" evidence="17">
    <location>
        <begin position="474"/>
        <end position="493"/>
    </location>
</feature>
<dbReference type="InterPro" id="IPR000560">
    <property type="entry name" value="His_Pase_clade-2"/>
</dbReference>
<feature type="disulfide bond" evidence="16">
    <location>
        <begin position="85"/>
        <end position="419"/>
    </location>
</feature>
<keyword evidence="16" id="KW-1015">Disulfide bond</keyword>
<comment type="subcellular location">
    <subcellularLocation>
        <location evidence="1">Cell membrane</location>
    </subcellularLocation>
</comment>
<keyword evidence="8" id="KW-0378">Hydrolase</keyword>
<gene>
    <name evidence="18" type="ORF">g.15782</name>
</gene>
<evidence type="ECO:0000256" key="6">
    <source>
        <dbReference type="ARBA" id="ARBA00022475"/>
    </source>
</evidence>
<comment type="catalytic activity">
    <reaction evidence="12">
        <text>1D-myo-inositol 1,2,5,6-tetrakisphosphate + H2O = 1D-myo-inositol 1,2,6-trisphosphate + phosphate</text>
        <dbReference type="Rhea" id="RHEA:77119"/>
        <dbReference type="ChEBI" id="CHEBI:15377"/>
        <dbReference type="ChEBI" id="CHEBI:43474"/>
        <dbReference type="ChEBI" id="CHEBI:195535"/>
        <dbReference type="ChEBI" id="CHEBI:195537"/>
        <dbReference type="EC" id="3.1.3.62"/>
    </reaction>
    <physiologicalReaction direction="left-to-right" evidence="12">
        <dbReference type="Rhea" id="RHEA:77120"/>
    </physiologicalReaction>
</comment>